<comment type="caution">
    <text evidence="5">The sequence shown here is derived from an EMBL/GenBank/DDBJ whole genome shotgun (WGS) entry which is preliminary data.</text>
</comment>
<gene>
    <name evidence="5" type="ORF">GCM10023320_58360</name>
</gene>
<dbReference type="RefSeq" id="WP_345609226.1">
    <property type="nucleotide sequence ID" value="NZ_BAABJO010000026.1"/>
</dbReference>
<feature type="domain" description="N-acetyltransferase" evidence="4">
    <location>
        <begin position="131"/>
        <end position="288"/>
    </location>
</feature>
<evidence type="ECO:0000256" key="2">
    <source>
        <dbReference type="ARBA" id="ARBA00023315"/>
    </source>
</evidence>
<proteinExistence type="predicted"/>
<reference evidence="6" key="1">
    <citation type="journal article" date="2019" name="Int. J. Syst. Evol. Microbiol.">
        <title>The Global Catalogue of Microorganisms (GCM) 10K type strain sequencing project: providing services to taxonomists for standard genome sequencing and annotation.</title>
        <authorList>
            <consortium name="The Broad Institute Genomics Platform"/>
            <consortium name="The Broad Institute Genome Sequencing Center for Infectious Disease"/>
            <person name="Wu L."/>
            <person name="Ma J."/>
        </authorList>
    </citation>
    <scope>NUCLEOTIDE SEQUENCE [LARGE SCALE GENOMIC DNA]</scope>
    <source>
        <strain evidence="6">JCM 18302</strain>
    </source>
</reference>
<name>A0ABP9NSF0_9PSEU</name>
<dbReference type="SUPFAM" id="SSF55729">
    <property type="entry name" value="Acyl-CoA N-acyltransferases (Nat)"/>
    <property type="match status" value="1"/>
</dbReference>
<dbReference type="Gene3D" id="3.40.630.30">
    <property type="match status" value="1"/>
</dbReference>
<evidence type="ECO:0000259" key="3">
    <source>
        <dbReference type="PROSITE" id="PS50987"/>
    </source>
</evidence>
<dbReference type="Pfam" id="PF12840">
    <property type="entry name" value="HTH_20"/>
    <property type="match status" value="1"/>
</dbReference>
<protein>
    <recommendedName>
        <fullName evidence="7">L-amino acid N-acyltransferase YncA</fullName>
    </recommendedName>
</protein>
<evidence type="ECO:0000259" key="4">
    <source>
        <dbReference type="PROSITE" id="PS51186"/>
    </source>
</evidence>
<dbReference type="InterPro" id="IPR036390">
    <property type="entry name" value="WH_DNA-bd_sf"/>
</dbReference>
<dbReference type="CDD" id="cd00090">
    <property type="entry name" value="HTH_ARSR"/>
    <property type="match status" value="1"/>
</dbReference>
<dbReference type="PROSITE" id="PS51186">
    <property type="entry name" value="GNAT"/>
    <property type="match status" value="1"/>
</dbReference>
<dbReference type="PANTHER" id="PTHR43072">
    <property type="entry name" value="N-ACETYLTRANSFERASE"/>
    <property type="match status" value="1"/>
</dbReference>
<dbReference type="SUPFAM" id="SSF46785">
    <property type="entry name" value="Winged helix' DNA-binding domain"/>
    <property type="match status" value="1"/>
</dbReference>
<evidence type="ECO:0008006" key="7">
    <source>
        <dbReference type="Google" id="ProtNLM"/>
    </source>
</evidence>
<dbReference type="PRINTS" id="PR00778">
    <property type="entry name" value="HTHARSR"/>
</dbReference>
<dbReference type="Gene3D" id="1.10.10.10">
    <property type="entry name" value="Winged helix-like DNA-binding domain superfamily/Winged helix DNA-binding domain"/>
    <property type="match status" value="1"/>
</dbReference>
<evidence type="ECO:0000313" key="5">
    <source>
        <dbReference type="EMBL" id="GAA5132935.1"/>
    </source>
</evidence>
<dbReference type="Pfam" id="PF00583">
    <property type="entry name" value="Acetyltransf_1"/>
    <property type="match status" value="1"/>
</dbReference>
<dbReference type="InterPro" id="IPR036388">
    <property type="entry name" value="WH-like_DNA-bd_sf"/>
</dbReference>
<feature type="domain" description="HTH arsR-type" evidence="3">
    <location>
        <begin position="22"/>
        <end position="124"/>
    </location>
</feature>
<sequence length="291" mass="31456">MSASLPLSVVPPEESAFQPAQLAPADAATYAEWFACLAEPMRVRLLHAVAVAGRETTVGALTERLGISQSTCSHHLRKLADVGFVRLRKEGTATLVSVNPACCTGLPHAADAVMGMLGPRPCCPTDLPADVTVRAMDPADWTDVRRIHAEGIATGNATFETEVPDRRTLDRSWLPGHRWVAELDGRVVGWAAASPVSGRPVYAGVAETAIYVGDGYRGRGVGKALVHRLVTAADEAGLWTLQTSIFPENRAGIALHRSAGFRTLGMRERIGRHHGVWRDTVFLERRRTDDL</sequence>
<dbReference type="InterPro" id="IPR016181">
    <property type="entry name" value="Acyl_CoA_acyltransferase"/>
</dbReference>
<organism evidence="5 6">
    <name type="scientific">Pseudonocardia adelaidensis</name>
    <dbReference type="NCBI Taxonomy" id="648754"/>
    <lineage>
        <taxon>Bacteria</taxon>
        <taxon>Bacillati</taxon>
        <taxon>Actinomycetota</taxon>
        <taxon>Actinomycetes</taxon>
        <taxon>Pseudonocardiales</taxon>
        <taxon>Pseudonocardiaceae</taxon>
        <taxon>Pseudonocardia</taxon>
    </lineage>
</organism>
<dbReference type="InterPro" id="IPR001845">
    <property type="entry name" value="HTH_ArsR_DNA-bd_dom"/>
</dbReference>
<keyword evidence="6" id="KW-1185">Reference proteome</keyword>
<dbReference type="PANTHER" id="PTHR43072:SF23">
    <property type="entry name" value="UPF0039 PROTEIN C11D3.02C"/>
    <property type="match status" value="1"/>
</dbReference>
<dbReference type="InterPro" id="IPR000182">
    <property type="entry name" value="GNAT_dom"/>
</dbReference>
<dbReference type="CDD" id="cd04301">
    <property type="entry name" value="NAT_SF"/>
    <property type="match status" value="1"/>
</dbReference>
<evidence type="ECO:0000313" key="6">
    <source>
        <dbReference type="Proteomes" id="UP001500804"/>
    </source>
</evidence>
<dbReference type="InterPro" id="IPR011991">
    <property type="entry name" value="ArsR-like_HTH"/>
</dbReference>
<dbReference type="EMBL" id="BAABJO010000026">
    <property type="protein sequence ID" value="GAA5132935.1"/>
    <property type="molecule type" value="Genomic_DNA"/>
</dbReference>
<evidence type="ECO:0000256" key="1">
    <source>
        <dbReference type="ARBA" id="ARBA00022679"/>
    </source>
</evidence>
<keyword evidence="2" id="KW-0012">Acyltransferase</keyword>
<dbReference type="SMART" id="SM00418">
    <property type="entry name" value="HTH_ARSR"/>
    <property type="match status" value="1"/>
</dbReference>
<accession>A0ABP9NSF0</accession>
<dbReference type="PROSITE" id="PS50987">
    <property type="entry name" value="HTH_ARSR_2"/>
    <property type="match status" value="1"/>
</dbReference>
<dbReference type="Proteomes" id="UP001500804">
    <property type="component" value="Unassembled WGS sequence"/>
</dbReference>
<dbReference type="NCBIfam" id="NF033788">
    <property type="entry name" value="HTH_metalloreg"/>
    <property type="match status" value="1"/>
</dbReference>
<keyword evidence="1" id="KW-0808">Transferase</keyword>